<evidence type="ECO:0000313" key="4">
    <source>
        <dbReference type="WBParaSite" id="Csp11.Scaffold630.g18020.t1"/>
    </source>
</evidence>
<feature type="signal peptide" evidence="1">
    <location>
        <begin position="1"/>
        <end position="19"/>
    </location>
</feature>
<dbReference type="PANTHER" id="PTHR31227">
    <property type="entry name" value="PROTEIN CBG15697"/>
    <property type="match status" value="1"/>
</dbReference>
<keyword evidence="1" id="KW-0732">Signal</keyword>
<evidence type="ECO:0000259" key="2">
    <source>
        <dbReference type="SMART" id="SM00453"/>
    </source>
</evidence>
<protein>
    <submittedName>
        <fullName evidence="4">WSN domain-containing protein</fullName>
    </submittedName>
</protein>
<reference evidence="4" key="1">
    <citation type="submission" date="2016-11" db="UniProtKB">
        <authorList>
            <consortium name="WormBaseParasite"/>
        </authorList>
    </citation>
    <scope>IDENTIFICATION</scope>
</reference>
<proteinExistence type="predicted"/>
<dbReference type="STRING" id="1561998.A0A1I7UPF2"/>
<dbReference type="SMART" id="SM00453">
    <property type="entry name" value="WSN"/>
    <property type="match status" value="1"/>
</dbReference>
<name>A0A1I7UPF2_9PELO</name>
<evidence type="ECO:0000256" key="1">
    <source>
        <dbReference type="SAM" id="SignalP"/>
    </source>
</evidence>
<sequence length="81" mass="8500">MRTILSLLIAFAAIITAPARVVNGITVYNGILDSSIPIDSIISELMGVGSFKLKDLNSFDKTGVDNAVGKITGAKISFESV</sequence>
<evidence type="ECO:0000313" key="3">
    <source>
        <dbReference type="Proteomes" id="UP000095282"/>
    </source>
</evidence>
<organism evidence="3 4">
    <name type="scientific">Caenorhabditis tropicalis</name>
    <dbReference type="NCBI Taxonomy" id="1561998"/>
    <lineage>
        <taxon>Eukaryota</taxon>
        <taxon>Metazoa</taxon>
        <taxon>Ecdysozoa</taxon>
        <taxon>Nematoda</taxon>
        <taxon>Chromadorea</taxon>
        <taxon>Rhabditida</taxon>
        <taxon>Rhabditina</taxon>
        <taxon>Rhabditomorpha</taxon>
        <taxon>Rhabditoidea</taxon>
        <taxon>Rhabditidae</taxon>
        <taxon>Peloderinae</taxon>
        <taxon>Caenorhabditis</taxon>
    </lineage>
</organism>
<dbReference type="Pfam" id="PF02206">
    <property type="entry name" value="WSN"/>
    <property type="match status" value="1"/>
</dbReference>
<dbReference type="PANTHER" id="PTHR31227:SF1">
    <property type="entry name" value="DOMAIN OF UNKNOWN FUNCTION WSN DOMAIN-CONTAINING PROTEIN"/>
    <property type="match status" value="1"/>
</dbReference>
<dbReference type="WBParaSite" id="Csp11.Scaffold630.g18020.t1">
    <property type="protein sequence ID" value="Csp11.Scaffold630.g18020.t1"/>
    <property type="gene ID" value="Csp11.Scaffold630.g18020"/>
</dbReference>
<dbReference type="AlphaFoldDB" id="A0A1I7UPF2"/>
<feature type="chain" id="PRO_5009309287" evidence="1">
    <location>
        <begin position="20"/>
        <end position="81"/>
    </location>
</feature>
<dbReference type="InterPro" id="IPR003125">
    <property type="entry name" value="WSN"/>
</dbReference>
<keyword evidence="3" id="KW-1185">Reference proteome</keyword>
<dbReference type="Proteomes" id="UP000095282">
    <property type="component" value="Unplaced"/>
</dbReference>
<accession>A0A1I7UPF2</accession>
<feature type="domain" description="Domain of unknown function WSN" evidence="2">
    <location>
        <begin position="6"/>
        <end position="74"/>
    </location>
</feature>